<feature type="transmembrane region" description="Helical" evidence="10">
    <location>
        <begin position="294"/>
        <end position="313"/>
    </location>
</feature>
<dbReference type="Proteomes" id="UP000653454">
    <property type="component" value="Unassembled WGS sequence"/>
</dbReference>
<keyword evidence="3 10" id="KW-0716">Sensory transduction</keyword>
<keyword evidence="5 10" id="KW-0552">Olfaction</keyword>
<feature type="transmembrane region" description="Helical" evidence="10">
    <location>
        <begin position="128"/>
        <end position="151"/>
    </location>
</feature>
<comment type="caution">
    <text evidence="10">Lacks conserved residue(s) required for the propagation of feature annotation.</text>
</comment>
<dbReference type="PANTHER" id="PTHR21137:SF35">
    <property type="entry name" value="ODORANT RECEPTOR 19A-RELATED"/>
    <property type="match status" value="1"/>
</dbReference>
<reference evidence="11" key="1">
    <citation type="submission" date="2020-11" db="EMBL/GenBank/DDBJ databases">
        <authorList>
            <person name="Whiteford S."/>
        </authorList>
    </citation>
    <scope>NUCLEOTIDE SEQUENCE</scope>
</reference>
<evidence type="ECO:0000256" key="6">
    <source>
        <dbReference type="ARBA" id="ARBA00022989"/>
    </source>
</evidence>
<protein>
    <recommendedName>
        <fullName evidence="10">Odorant receptor</fullName>
    </recommendedName>
</protein>
<comment type="caution">
    <text evidence="11">The sequence shown here is derived from an EMBL/GenBank/DDBJ whole genome shotgun (WGS) entry which is preliminary data.</text>
</comment>
<dbReference type="GO" id="GO:0005886">
    <property type="term" value="C:plasma membrane"/>
    <property type="evidence" value="ECO:0007669"/>
    <property type="project" value="UniProtKB-SubCell"/>
</dbReference>
<evidence type="ECO:0000256" key="2">
    <source>
        <dbReference type="ARBA" id="ARBA00022475"/>
    </source>
</evidence>
<evidence type="ECO:0000256" key="4">
    <source>
        <dbReference type="ARBA" id="ARBA00022692"/>
    </source>
</evidence>
<keyword evidence="9 10" id="KW-0807">Transducer</keyword>
<evidence type="ECO:0000256" key="10">
    <source>
        <dbReference type="RuleBase" id="RU351113"/>
    </source>
</evidence>
<keyword evidence="12" id="KW-1185">Reference proteome</keyword>
<accession>A0A8S4FUJ3</accession>
<proteinExistence type="inferred from homology"/>
<dbReference type="EMBL" id="CAJHNJ030000048">
    <property type="protein sequence ID" value="CAG9132315.1"/>
    <property type="molecule type" value="Genomic_DNA"/>
</dbReference>
<comment type="subcellular location">
    <subcellularLocation>
        <location evidence="1 10">Cell membrane</location>
        <topology evidence="1 10">Multi-pass membrane protein</topology>
    </subcellularLocation>
</comment>
<feature type="transmembrane region" description="Helical" evidence="10">
    <location>
        <begin position="189"/>
        <end position="208"/>
    </location>
</feature>
<evidence type="ECO:0000256" key="8">
    <source>
        <dbReference type="ARBA" id="ARBA00023170"/>
    </source>
</evidence>
<keyword evidence="7 10" id="KW-0472">Membrane</keyword>
<comment type="similarity">
    <text evidence="10">Belongs to the insect chemoreceptor superfamily. Heteromeric odorant receptor channel (TC 1.A.69) family.</text>
</comment>
<evidence type="ECO:0000256" key="9">
    <source>
        <dbReference type="ARBA" id="ARBA00023224"/>
    </source>
</evidence>
<dbReference type="PANTHER" id="PTHR21137">
    <property type="entry name" value="ODORANT RECEPTOR"/>
    <property type="match status" value="1"/>
</dbReference>
<dbReference type="AlphaFoldDB" id="A0A8S4FUJ3"/>
<keyword evidence="6 10" id="KW-1133">Transmembrane helix</keyword>
<dbReference type="Pfam" id="PF02949">
    <property type="entry name" value="7tm_6"/>
    <property type="match status" value="1"/>
</dbReference>
<evidence type="ECO:0000256" key="7">
    <source>
        <dbReference type="ARBA" id="ARBA00023136"/>
    </source>
</evidence>
<dbReference type="GO" id="GO:0007165">
    <property type="term" value="P:signal transduction"/>
    <property type="evidence" value="ECO:0007669"/>
    <property type="project" value="UniProtKB-KW"/>
</dbReference>
<sequence>MARETLSDTFNHNKLFWRITGIWFRQVKNKRFKYYAIPLIAIVFVAYDIFLTLNLVYTPKKLETFMPELIFYFCEVQNAFKVYMVIFKSHQIVQAFNMMDSDIFIGESEEHKRITIKAKLLFIKAFKVYFWLCNAGFACNSIVPFISFLIFRTKLYLPVCNYYFLSDETRDHYFWYILTYQTYCVYNHMMYNISIDTFMSGLILMGLAQFRALNDSLKNIKCVSKNKITDEAEERRLRTELVKCLKHYDYLREYCSLIEEIYDPAMFVQISVGAASNCVILASLLLSMSSNDKSFIVLYGSVMALEILMPGYLGSQLTYESEELVRSVYECDWIERPESFKRILKLLVERAKQPIILTTWYIVPLSLNTFISIMKTAYSSFTILRAVSTRNAEESS</sequence>
<organism evidence="11 12">
    <name type="scientific">Plutella xylostella</name>
    <name type="common">Diamondback moth</name>
    <name type="synonym">Plutella maculipennis</name>
    <dbReference type="NCBI Taxonomy" id="51655"/>
    <lineage>
        <taxon>Eukaryota</taxon>
        <taxon>Metazoa</taxon>
        <taxon>Ecdysozoa</taxon>
        <taxon>Arthropoda</taxon>
        <taxon>Hexapoda</taxon>
        <taxon>Insecta</taxon>
        <taxon>Pterygota</taxon>
        <taxon>Neoptera</taxon>
        <taxon>Endopterygota</taxon>
        <taxon>Lepidoptera</taxon>
        <taxon>Glossata</taxon>
        <taxon>Ditrysia</taxon>
        <taxon>Yponomeutoidea</taxon>
        <taxon>Plutellidae</taxon>
        <taxon>Plutella</taxon>
    </lineage>
</organism>
<dbReference type="SMR" id="A0A8S4FUJ3"/>
<feature type="transmembrane region" description="Helical" evidence="10">
    <location>
        <begin position="266"/>
        <end position="288"/>
    </location>
</feature>
<dbReference type="GO" id="GO:0004984">
    <property type="term" value="F:olfactory receptor activity"/>
    <property type="evidence" value="ECO:0007669"/>
    <property type="project" value="InterPro"/>
</dbReference>
<dbReference type="GO" id="GO:0005549">
    <property type="term" value="F:odorant binding"/>
    <property type="evidence" value="ECO:0007669"/>
    <property type="project" value="InterPro"/>
</dbReference>
<evidence type="ECO:0000256" key="5">
    <source>
        <dbReference type="ARBA" id="ARBA00022725"/>
    </source>
</evidence>
<evidence type="ECO:0000313" key="12">
    <source>
        <dbReference type="Proteomes" id="UP000653454"/>
    </source>
</evidence>
<keyword evidence="8 10" id="KW-0675">Receptor</keyword>
<evidence type="ECO:0000313" key="11">
    <source>
        <dbReference type="EMBL" id="CAG9132315.1"/>
    </source>
</evidence>
<dbReference type="InterPro" id="IPR004117">
    <property type="entry name" value="7tm6_olfct_rcpt"/>
</dbReference>
<gene>
    <name evidence="11" type="ORF">PLXY2_LOCUS10637</name>
</gene>
<name>A0A8S4FUJ3_PLUXY</name>
<feature type="transmembrane region" description="Helical" evidence="10">
    <location>
        <begin position="34"/>
        <end position="57"/>
    </location>
</feature>
<evidence type="ECO:0000256" key="3">
    <source>
        <dbReference type="ARBA" id="ARBA00022606"/>
    </source>
</evidence>
<evidence type="ECO:0000256" key="1">
    <source>
        <dbReference type="ARBA" id="ARBA00004651"/>
    </source>
</evidence>
<keyword evidence="2" id="KW-1003">Cell membrane</keyword>
<keyword evidence="4 10" id="KW-0812">Transmembrane</keyword>